<evidence type="ECO:0000256" key="4">
    <source>
        <dbReference type="ARBA" id="ARBA00022737"/>
    </source>
</evidence>
<evidence type="ECO:0000256" key="6">
    <source>
        <dbReference type="ARBA" id="ARBA00022821"/>
    </source>
</evidence>
<feature type="region of interest" description="Disordered" evidence="9">
    <location>
        <begin position="257"/>
        <end position="286"/>
    </location>
</feature>
<feature type="coiled-coil region" evidence="8">
    <location>
        <begin position="119"/>
        <end position="146"/>
    </location>
</feature>
<dbReference type="GO" id="GO:0043531">
    <property type="term" value="F:ADP binding"/>
    <property type="evidence" value="ECO:0007669"/>
    <property type="project" value="InterPro"/>
</dbReference>
<evidence type="ECO:0000256" key="3">
    <source>
        <dbReference type="ARBA" id="ARBA00022734"/>
    </source>
</evidence>
<dbReference type="Gene3D" id="1.10.10.10">
    <property type="entry name" value="Winged helix-like DNA-binding domain superfamily/Winged helix DNA-binding domain"/>
    <property type="match status" value="1"/>
</dbReference>
<dbReference type="CDD" id="cd14798">
    <property type="entry name" value="RX-CC_like"/>
    <property type="match status" value="1"/>
</dbReference>
<dbReference type="InterPro" id="IPR041118">
    <property type="entry name" value="Rx_N"/>
</dbReference>
<dbReference type="EnsemblPlants" id="ONIVA11G19410.1">
    <property type="protein sequence ID" value="ONIVA11G19410.1"/>
    <property type="gene ID" value="ONIVA11G19410"/>
</dbReference>
<dbReference type="AlphaFoldDB" id="A0A0E0J468"/>
<dbReference type="PANTHER" id="PTHR23155">
    <property type="entry name" value="DISEASE RESISTANCE PROTEIN RP"/>
    <property type="match status" value="1"/>
</dbReference>
<evidence type="ECO:0000256" key="9">
    <source>
        <dbReference type="SAM" id="MobiDB-lite"/>
    </source>
</evidence>
<dbReference type="InterPro" id="IPR055414">
    <property type="entry name" value="LRR_R13L4/SHOC2-like"/>
</dbReference>
<dbReference type="InterPro" id="IPR002182">
    <property type="entry name" value="NB-ARC"/>
</dbReference>
<protein>
    <recommendedName>
        <fullName evidence="10">Jacalin-type lectin domain-containing protein</fullName>
    </recommendedName>
</protein>
<keyword evidence="7 8" id="KW-0175">Coiled coil</keyword>
<dbReference type="InterPro" id="IPR032675">
    <property type="entry name" value="LRR_dom_sf"/>
</dbReference>
<dbReference type="GO" id="GO:0009626">
    <property type="term" value="P:plant-type hypersensitive response"/>
    <property type="evidence" value="ECO:0007669"/>
    <property type="project" value="UniProtKB-ARBA"/>
</dbReference>
<dbReference type="InterPro" id="IPR042197">
    <property type="entry name" value="Apaf_helical"/>
</dbReference>
<dbReference type="Gene3D" id="1.10.8.430">
    <property type="entry name" value="Helical domain of apoptotic protease-activating factors"/>
    <property type="match status" value="1"/>
</dbReference>
<dbReference type="SMART" id="SM00915">
    <property type="entry name" value="Jacalin"/>
    <property type="match status" value="1"/>
</dbReference>
<evidence type="ECO:0000259" key="10">
    <source>
        <dbReference type="PROSITE" id="PS51752"/>
    </source>
</evidence>
<dbReference type="PRINTS" id="PR00364">
    <property type="entry name" value="DISEASERSIST"/>
</dbReference>
<dbReference type="OMA" id="CINLPER"/>
<keyword evidence="5" id="KW-0547">Nucleotide-binding</keyword>
<dbReference type="Pfam" id="PF18052">
    <property type="entry name" value="Rx_N"/>
    <property type="match status" value="1"/>
</dbReference>
<dbReference type="Gramene" id="ONIVA11G19410.1">
    <property type="protein sequence ID" value="ONIVA11G19410.1"/>
    <property type="gene ID" value="ONIVA11G19410"/>
</dbReference>
<dbReference type="GO" id="GO:0002758">
    <property type="term" value="P:innate immune response-activating signaling pathway"/>
    <property type="evidence" value="ECO:0007669"/>
    <property type="project" value="UniProtKB-ARBA"/>
</dbReference>
<feature type="domain" description="Jacalin-type lectin" evidence="10">
    <location>
        <begin position="954"/>
        <end position="1096"/>
    </location>
</feature>
<dbReference type="Gene3D" id="1.20.5.4130">
    <property type="match status" value="1"/>
</dbReference>
<accession>A0A0E0J468</accession>
<dbReference type="PANTHER" id="PTHR23155:SF1116">
    <property type="entry name" value="OS12G0273300 PROTEIN"/>
    <property type="match status" value="1"/>
</dbReference>
<dbReference type="PROSITE" id="PS51752">
    <property type="entry name" value="JACALIN_LECTIN"/>
    <property type="match status" value="1"/>
</dbReference>
<evidence type="ECO:0000256" key="5">
    <source>
        <dbReference type="ARBA" id="ARBA00022741"/>
    </source>
</evidence>
<evidence type="ECO:0000256" key="7">
    <source>
        <dbReference type="ARBA" id="ARBA00023054"/>
    </source>
</evidence>
<dbReference type="HOGENOM" id="CLU_000837_25_0_1"/>
<evidence type="ECO:0000313" key="11">
    <source>
        <dbReference type="EnsemblPlants" id="ONIVA11G19410.1"/>
    </source>
</evidence>
<evidence type="ECO:0000313" key="12">
    <source>
        <dbReference type="Proteomes" id="UP000006591"/>
    </source>
</evidence>
<dbReference type="InterPro" id="IPR044974">
    <property type="entry name" value="Disease_R_plants"/>
</dbReference>
<dbReference type="Pfam" id="PF23559">
    <property type="entry name" value="WHD_DRP"/>
    <property type="match status" value="1"/>
</dbReference>
<dbReference type="SUPFAM" id="SSF52540">
    <property type="entry name" value="P-loop containing nucleoside triphosphate hydrolases"/>
    <property type="match status" value="1"/>
</dbReference>
<dbReference type="Gene3D" id="2.100.10.30">
    <property type="entry name" value="Jacalin-like lectin domain"/>
    <property type="match status" value="1"/>
</dbReference>
<dbReference type="Pfam" id="PF01419">
    <property type="entry name" value="Jacalin"/>
    <property type="match status" value="1"/>
</dbReference>
<dbReference type="Pfam" id="PF00931">
    <property type="entry name" value="NB-ARC"/>
    <property type="match status" value="1"/>
</dbReference>
<dbReference type="STRING" id="4536.A0A0E0J468"/>
<evidence type="ECO:0000256" key="1">
    <source>
        <dbReference type="ARBA" id="ARBA00008894"/>
    </source>
</evidence>
<keyword evidence="3" id="KW-0430">Lectin</keyword>
<dbReference type="SUPFAM" id="SSF52058">
    <property type="entry name" value="L domain-like"/>
    <property type="match status" value="1"/>
</dbReference>
<dbReference type="Gene3D" id="3.40.50.300">
    <property type="entry name" value="P-loop containing nucleotide triphosphate hydrolases"/>
    <property type="match status" value="1"/>
</dbReference>
<name>A0A0E0J468_ORYNI</name>
<dbReference type="InterPro" id="IPR038005">
    <property type="entry name" value="RX-like_CC"/>
</dbReference>
<dbReference type="InterPro" id="IPR036388">
    <property type="entry name" value="WH-like_DNA-bd_sf"/>
</dbReference>
<keyword evidence="12" id="KW-1185">Reference proteome</keyword>
<dbReference type="Gene3D" id="3.80.10.10">
    <property type="entry name" value="Ribonuclease Inhibitor"/>
    <property type="match status" value="1"/>
</dbReference>
<keyword evidence="6" id="KW-0611">Plant defense</keyword>
<dbReference type="SMART" id="SM00382">
    <property type="entry name" value="AAA"/>
    <property type="match status" value="1"/>
</dbReference>
<evidence type="ECO:0000256" key="2">
    <source>
        <dbReference type="ARBA" id="ARBA00022614"/>
    </source>
</evidence>
<dbReference type="Pfam" id="PF23598">
    <property type="entry name" value="LRR_14"/>
    <property type="match status" value="1"/>
</dbReference>
<keyword evidence="2" id="KW-0433">Leucine-rich repeat</keyword>
<comment type="similarity">
    <text evidence="1">Belongs to the disease resistance NB-LRR family.</text>
</comment>
<dbReference type="CDD" id="cd09612">
    <property type="entry name" value="Jacalin"/>
    <property type="match status" value="1"/>
</dbReference>
<dbReference type="Proteomes" id="UP000006591">
    <property type="component" value="Chromosome 11"/>
</dbReference>
<evidence type="ECO:0000256" key="8">
    <source>
        <dbReference type="SAM" id="Coils"/>
    </source>
</evidence>
<organism evidence="11">
    <name type="scientific">Oryza nivara</name>
    <name type="common">Indian wild rice</name>
    <name type="synonym">Oryza sativa f. spontanea</name>
    <dbReference type="NCBI Taxonomy" id="4536"/>
    <lineage>
        <taxon>Eukaryota</taxon>
        <taxon>Viridiplantae</taxon>
        <taxon>Streptophyta</taxon>
        <taxon>Embryophyta</taxon>
        <taxon>Tracheophyta</taxon>
        <taxon>Spermatophyta</taxon>
        <taxon>Magnoliopsida</taxon>
        <taxon>Liliopsida</taxon>
        <taxon>Poales</taxon>
        <taxon>Poaceae</taxon>
        <taxon>BOP clade</taxon>
        <taxon>Oryzoideae</taxon>
        <taxon>Oryzeae</taxon>
        <taxon>Oryzinae</taxon>
        <taxon>Oryza</taxon>
    </lineage>
</organism>
<dbReference type="InterPro" id="IPR001229">
    <property type="entry name" value="Jacalin-like_lectin_dom"/>
</dbReference>
<dbReference type="InterPro" id="IPR058922">
    <property type="entry name" value="WHD_DRP"/>
</dbReference>
<sequence>MQAAASASTGLLDAVLRKLGKMLADEYELQTGAKDGIRYIRAELESMQAALAKVSEVPPEQLDNQVKLWAKKVRETSYSIEDTIDSFMLHVGHGDADDESGICACVRTISMLPWRYKSQRDLATEIKRIKEEVDEVGNRRERYKLDSIIVATAPSDPRLLALYEDKAKLVGIDHSTDEIIKLLSMEREGDGTSEQKLKLVSIVGPGGMGKTTLANAVYQKLEEKFDCTAFVSVSLQPDVKNILSGLLRQVTASKVKDDLEEDEGKDKDKKSLHRRESQKHDGNTETWSEKELIDKIRHVLEKRRYLIVIDDIWEEQPWKLIKCALFENKLGSKVITTTRNTEIAKLCSADEVDGIIHQLQPLSDGDSEQLLYYKIFKNEGCPTELKDVSQKILKKCKGWPLAINAIASLLANKPTQTQGQWYSVLNSISTGLENNHGVKDMRLILSLSYRDMPAQLRDCLLYLSIFPEDHIIGRDDLIQRWIAEDLVHGRQDDYLYELGNKYFNELINRSMIQPIDVDAFGRAQACKVHDLVLEYINSLSAEEDFVTIFNGLQSFPQSDSIHRLSLRNSEGEHGIPKAIKRLPHVRTLVVSSCFFYSTPSLSIFPVLRVLELQRCTESNIKGVENLVHLRYLRLTQAYYFFYDGDADHCINLPERIGNLQLLQTLDLKDAMIKELPHTVVQFSQLRVLEISLRKFDKRCETLLLQCLCNVKQLEALCINAPDLSLDFMLQVDWAPTHLRRFTASPREQSKHMLRSGWVELSPFSRLPRWINSSLLLSDLSIMVRTLAQEDLEILEVLPVLRSVDLEVIQATGTRLEFNGSVGGNGHATAFQCLGNLKFASRAVGLVFKPGAVQELQKLYLCFDVAETKDVHGDFDFHSLENIASLKTLDVDIDCRCARLWEVEAVEAALSNATKLNPNCPTLGLTRHFPDLILHDQEEEIPEHLQAKKKEDALLSRVGPFGGYGGRARDIRVTPHRLEDVTIHSANVVHSLAFSYADHNGQQHSTGPWGSRDARVSTIHLGPSECLIKVSGSIGSSSEAAKLITSLIFVTNEASYGPFGKCIGDPFEFHVPSHSSIVGFFGRAGTRLDAIGFYFRPL</sequence>
<dbReference type="GO" id="GO:0042742">
    <property type="term" value="P:defense response to bacterium"/>
    <property type="evidence" value="ECO:0007669"/>
    <property type="project" value="UniProtKB-ARBA"/>
</dbReference>
<keyword evidence="4" id="KW-0677">Repeat</keyword>
<dbReference type="GO" id="GO:0030246">
    <property type="term" value="F:carbohydrate binding"/>
    <property type="evidence" value="ECO:0007669"/>
    <property type="project" value="UniProtKB-KW"/>
</dbReference>
<dbReference type="SUPFAM" id="SSF51101">
    <property type="entry name" value="Mannose-binding lectins"/>
    <property type="match status" value="1"/>
</dbReference>
<dbReference type="InterPro" id="IPR033734">
    <property type="entry name" value="Jacalin-like_lectin_dom_plant"/>
</dbReference>
<dbReference type="InterPro" id="IPR027417">
    <property type="entry name" value="P-loop_NTPase"/>
</dbReference>
<feature type="compositionally biased region" description="Basic and acidic residues" evidence="9">
    <location>
        <begin position="264"/>
        <end position="286"/>
    </location>
</feature>
<dbReference type="FunFam" id="1.10.10.10:FF:000322">
    <property type="entry name" value="Probable disease resistance protein At1g63360"/>
    <property type="match status" value="1"/>
</dbReference>
<reference evidence="11" key="1">
    <citation type="submission" date="2015-04" db="UniProtKB">
        <authorList>
            <consortium name="EnsemblPlants"/>
        </authorList>
    </citation>
    <scope>IDENTIFICATION</scope>
    <source>
        <strain evidence="11">SL10</strain>
    </source>
</reference>
<dbReference type="eggNOG" id="KOG4658">
    <property type="taxonomic scope" value="Eukaryota"/>
</dbReference>
<proteinExistence type="inferred from homology"/>
<dbReference type="InterPro" id="IPR036404">
    <property type="entry name" value="Jacalin-like_lectin_dom_sf"/>
</dbReference>
<reference evidence="11" key="2">
    <citation type="submission" date="2018-04" db="EMBL/GenBank/DDBJ databases">
        <title>OnivRS2 (Oryza nivara Reference Sequence Version 2).</title>
        <authorList>
            <person name="Zhang J."/>
            <person name="Kudrna D."/>
            <person name="Lee S."/>
            <person name="Talag J."/>
            <person name="Rajasekar S."/>
            <person name="Welchert J."/>
            <person name="Hsing Y.-I."/>
            <person name="Wing R.A."/>
        </authorList>
    </citation>
    <scope>NUCLEOTIDE SEQUENCE [LARGE SCALE GENOMIC DNA]</scope>
    <source>
        <strain evidence="11">SL10</strain>
    </source>
</reference>
<dbReference type="InterPro" id="IPR003593">
    <property type="entry name" value="AAA+_ATPase"/>
</dbReference>